<dbReference type="Proteomes" id="UP000037510">
    <property type="component" value="Unassembled WGS sequence"/>
</dbReference>
<gene>
    <name evidence="1" type="ORF">OBRU01_20737</name>
</gene>
<dbReference type="STRING" id="104452.A0A0L7KTF5"/>
<keyword evidence="1" id="KW-0067">ATP-binding</keyword>
<protein>
    <submittedName>
        <fullName evidence="1">Putative ATP-binding cassette sub-family A member 3</fullName>
    </submittedName>
</protein>
<proteinExistence type="predicted"/>
<keyword evidence="2" id="KW-1185">Reference proteome</keyword>
<comment type="caution">
    <text evidence="1">The sequence shown here is derived from an EMBL/GenBank/DDBJ whole genome shotgun (WGS) entry which is preliminary data.</text>
</comment>
<dbReference type="EMBL" id="JTDY01005852">
    <property type="protein sequence ID" value="KOB66547.1"/>
    <property type="molecule type" value="Genomic_DNA"/>
</dbReference>
<dbReference type="GO" id="GO:0005524">
    <property type="term" value="F:ATP binding"/>
    <property type="evidence" value="ECO:0007669"/>
    <property type="project" value="UniProtKB-KW"/>
</dbReference>
<reference evidence="1 2" key="1">
    <citation type="journal article" date="2015" name="Genome Biol. Evol.">
        <title>The genome of winter moth (Operophtera brumata) provides a genomic perspective on sexual dimorphism and phenology.</title>
        <authorList>
            <person name="Derks M.F."/>
            <person name="Smit S."/>
            <person name="Salis L."/>
            <person name="Schijlen E."/>
            <person name="Bossers A."/>
            <person name="Mateman C."/>
            <person name="Pijl A.S."/>
            <person name="de Ridder D."/>
            <person name="Groenen M.A."/>
            <person name="Visser M.E."/>
            <person name="Megens H.J."/>
        </authorList>
    </citation>
    <scope>NUCLEOTIDE SEQUENCE [LARGE SCALE GENOMIC DNA]</scope>
    <source>
        <strain evidence="1">WM2013NL</strain>
        <tissue evidence="1">Head and thorax</tissue>
    </source>
</reference>
<evidence type="ECO:0000313" key="2">
    <source>
        <dbReference type="Proteomes" id="UP000037510"/>
    </source>
</evidence>
<keyword evidence="1" id="KW-0547">Nucleotide-binding</keyword>
<name>A0A0L7KTF5_OPEBR</name>
<dbReference type="AlphaFoldDB" id="A0A0L7KTF5"/>
<sequence>VLRTAKQSSFEYNKYLVGIELDDTDAKVLYTTVYRHAAPVALNLLTNEIASQYLPFSDGQTLTTYNYPIEGVVQYSERFIKLNTISISNQSAVLLKHLSNESYRLVRNLVHPDKLEERTYSELVKVFNGHFTPKRSTFADRAKFYEAIKSDGETIEEWAARLRG</sequence>
<organism evidence="1 2">
    <name type="scientific">Operophtera brumata</name>
    <name type="common">Winter moth</name>
    <name type="synonym">Phalaena brumata</name>
    <dbReference type="NCBI Taxonomy" id="104452"/>
    <lineage>
        <taxon>Eukaryota</taxon>
        <taxon>Metazoa</taxon>
        <taxon>Ecdysozoa</taxon>
        <taxon>Arthropoda</taxon>
        <taxon>Hexapoda</taxon>
        <taxon>Insecta</taxon>
        <taxon>Pterygota</taxon>
        <taxon>Neoptera</taxon>
        <taxon>Endopterygota</taxon>
        <taxon>Lepidoptera</taxon>
        <taxon>Glossata</taxon>
        <taxon>Ditrysia</taxon>
        <taxon>Geometroidea</taxon>
        <taxon>Geometridae</taxon>
        <taxon>Larentiinae</taxon>
        <taxon>Operophtera</taxon>
    </lineage>
</organism>
<evidence type="ECO:0000313" key="1">
    <source>
        <dbReference type="EMBL" id="KOB66547.1"/>
    </source>
</evidence>
<feature type="non-terminal residue" evidence="1">
    <location>
        <position position="1"/>
    </location>
</feature>
<accession>A0A0L7KTF5</accession>
<feature type="non-terminal residue" evidence="1">
    <location>
        <position position="164"/>
    </location>
</feature>